<evidence type="ECO:0000313" key="4">
    <source>
        <dbReference type="Proteomes" id="UP000709672"/>
    </source>
</evidence>
<keyword evidence="1" id="KW-0812">Transmembrane</keyword>
<evidence type="ECO:0000313" key="2">
    <source>
        <dbReference type="EMBL" id="MBI2052168.1"/>
    </source>
</evidence>
<feature type="transmembrane region" description="Helical" evidence="1">
    <location>
        <begin position="34"/>
        <end position="58"/>
    </location>
</feature>
<feature type="transmembrane region" description="Helical" evidence="1">
    <location>
        <begin position="73"/>
        <end position="93"/>
    </location>
</feature>
<reference evidence="3" key="1">
    <citation type="submission" date="2020-07" db="EMBL/GenBank/DDBJ databases">
        <title>Huge and variable diversity of episymbiotic CPR bacteria and DPANN archaea in groundwater ecosystems.</title>
        <authorList>
            <person name="He C.Y."/>
            <person name="Keren R."/>
            <person name="Whittaker M."/>
            <person name="Farag I.F."/>
            <person name="Doudna J."/>
            <person name="Cate J.H.D."/>
            <person name="Banfield J.F."/>
        </authorList>
    </citation>
    <scope>NUCLEOTIDE SEQUENCE</scope>
    <source>
        <strain evidence="2">NC_groundwater_191_Ag_S-0.1um_45_8</strain>
        <strain evidence="3">NC_groundwater_418_Ag_B-0.1um_45_10</strain>
    </source>
</reference>
<dbReference type="Proteomes" id="UP000709672">
    <property type="component" value="Unassembled WGS sequence"/>
</dbReference>
<evidence type="ECO:0000313" key="3">
    <source>
        <dbReference type="EMBL" id="MBI2465799.1"/>
    </source>
</evidence>
<dbReference type="AlphaFoldDB" id="A0A931YD87"/>
<sequence length="134" mass="15113">MSTLLLNAIFVWIVLFIILKIIKQKDVIKSSRFYISVIVIAVTTYVLQVILLLLYVKIFGQFNPVNDFVVDKIAMVGSLSLLVTTFLALLLINKLRTRQALIVGIAVGLFANYTNYILLVYLILSLLGVRLFGF</sequence>
<dbReference type="EMBL" id="JACOYY010000023">
    <property type="protein sequence ID" value="MBI2052168.1"/>
    <property type="molecule type" value="Genomic_DNA"/>
</dbReference>
<name>A0A931YD87_9BACT</name>
<evidence type="ECO:0000256" key="1">
    <source>
        <dbReference type="SAM" id="Phobius"/>
    </source>
</evidence>
<keyword evidence="1" id="KW-0472">Membrane</keyword>
<keyword evidence="1" id="KW-1133">Transmembrane helix</keyword>
<dbReference type="EMBL" id="JACPHQ010000013">
    <property type="protein sequence ID" value="MBI2465799.1"/>
    <property type="molecule type" value="Genomic_DNA"/>
</dbReference>
<feature type="transmembrane region" description="Helical" evidence="1">
    <location>
        <begin position="100"/>
        <end position="124"/>
    </location>
</feature>
<feature type="transmembrane region" description="Helical" evidence="1">
    <location>
        <begin position="6"/>
        <end position="22"/>
    </location>
</feature>
<accession>A0A931YD87</accession>
<organism evidence="3 4">
    <name type="scientific">Candidatus Sungiibacteriota bacterium</name>
    <dbReference type="NCBI Taxonomy" id="2750080"/>
    <lineage>
        <taxon>Bacteria</taxon>
        <taxon>Candidatus Sungiibacteriota</taxon>
    </lineage>
</organism>
<comment type="caution">
    <text evidence="3">The sequence shown here is derived from an EMBL/GenBank/DDBJ whole genome shotgun (WGS) entry which is preliminary data.</text>
</comment>
<gene>
    <name evidence="2" type="ORF">HYT38_00615</name>
    <name evidence="3" type="ORF">HYV66_01040</name>
</gene>
<proteinExistence type="predicted"/>
<dbReference type="Proteomes" id="UP000786662">
    <property type="component" value="Unassembled WGS sequence"/>
</dbReference>
<protein>
    <submittedName>
        <fullName evidence="3">Uncharacterized protein</fullName>
    </submittedName>
</protein>